<dbReference type="GO" id="GO:0071013">
    <property type="term" value="C:catalytic step 2 spliceosome"/>
    <property type="evidence" value="ECO:0007669"/>
    <property type="project" value="TreeGrafter"/>
</dbReference>
<evidence type="ECO:0000259" key="2">
    <source>
        <dbReference type="Pfam" id="PF13086"/>
    </source>
</evidence>
<feature type="compositionally biased region" description="Basic and acidic residues" evidence="1">
    <location>
        <begin position="82"/>
        <end position="93"/>
    </location>
</feature>
<sequence length="1089" mass="124054">MEDCITQLVCVLHFRKSEDESIFYGGWARMAQPIVNFAVVEVAKPNIGEKRPSRVRADVTVNLSVRNEIKAEWENLRKHDNKRLESEAGKEDMNMEAQSRGGESELSSTSKRRKTGVGKPPPVHPTEIRTSISPSSAVELNTTSALANYATEAGTKFDHRAPFVPQVGLTFVRGCEIEGMLDQNGRVIEEGPEPKPALPGEKRTFRVWLDCNQYRLDMDNANQGKEMFLDSLAILFGENIHYQHHGGFNACFLVYFLCAKKCRMNSAQRPAALGAAKRRFNKPYLPLTPPAGCFSVSRFGNLSQRSLDEGTSDNSLKRRKHAVLGVGSTAAPSRRMFCNYMSILLTFEEVASKKRDKDSEESKEVKKCITVEPHIIPSRGPYLFNEPKKNAIPFTPTQVEAIRAGMQPGLTLVVGPPGTGKTDVAVQIISNLYHNFPTQRTLIVTHSNQALNQLFEKIMALDIDERHLLRLGHGEEALETEKDFSRYGRVNYVLAKRLDLLTEVQRLQESLDVTGDVAYTCETAGHFFLYQVLARWERFISRVRPASGKIVAVKTVKDEFPFHCFFDNAPKPLFKSRTYEEDMEIAEGCFRYIEKIFTQLEEFRAFELLRSGLDRSKYLLVKEAKVIAMTCTHAALKRRELVDLGFKYDNILMEESAQILEIETFIPLLLQNPQDGYSRLKRWIMIGDHHQLPPVIKNMAFQKYSNMEQSLFTRIVRLGVPTVDLDGQGRARPSICNLYNWRYKKLGNLSHVDLWPEYRVANAGFWYDFQLINVEDFNNVGESEPSPYFYQIGRQVSVRMHTCDHKPMVKQGGRERGFTPFLVAVSNLAEAEYCVAVFMYMRLLGYPAEKISILTTYNGQKHLIRDVINIRCASNPLIGRPHKVTTVDKYQGQQNDYILLSLVRTKAVGHLRDVRRLVVAMSRARLGLYVFARVSLFKNCFELTPAFSQLMARPLKLYTCPQESYPTQRLKDSPPAGKPQIVDDMAQMAAFVYDFYIQKVHAMKSAFYSTQKVWQKPGSHKVVEPQRFVSHHPGADADTDSEEEQDRVKDERQGPQSLRLILQVRGVIEEAVGCSSFRVAGMQWHRRMD</sequence>
<dbReference type="InterPro" id="IPR027417">
    <property type="entry name" value="P-loop_NTPase"/>
</dbReference>
<reference evidence="5" key="1">
    <citation type="submission" date="2020-11" db="EMBL/GenBank/DDBJ databases">
        <authorList>
            <person name="Tran Van P."/>
        </authorList>
    </citation>
    <scope>NUCLEOTIDE SEQUENCE</scope>
</reference>
<feature type="domain" description="RNA helicase aquarius beta-barrel" evidence="4">
    <location>
        <begin position="17"/>
        <end position="81"/>
    </location>
</feature>
<evidence type="ECO:0000259" key="3">
    <source>
        <dbReference type="Pfam" id="PF13087"/>
    </source>
</evidence>
<dbReference type="GO" id="GO:0003729">
    <property type="term" value="F:mRNA binding"/>
    <property type="evidence" value="ECO:0007669"/>
    <property type="project" value="TreeGrafter"/>
</dbReference>
<dbReference type="InterPro" id="IPR041677">
    <property type="entry name" value="DNA2/NAM7_AAA_11"/>
</dbReference>
<evidence type="ECO:0000259" key="4">
    <source>
        <dbReference type="Pfam" id="PF21143"/>
    </source>
</evidence>
<dbReference type="CDD" id="cd18808">
    <property type="entry name" value="SF1_C_Upf1"/>
    <property type="match status" value="1"/>
</dbReference>
<evidence type="ECO:0000313" key="5">
    <source>
        <dbReference type="EMBL" id="CAD7575589.1"/>
    </source>
</evidence>
<dbReference type="EMBL" id="OE183367">
    <property type="protein sequence ID" value="CAD7575589.1"/>
    <property type="molecule type" value="Genomic_DNA"/>
</dbReference>
<dbReference type="InterPro" id="IPR041679">
    <property type="entry name" value="DNA2/NAM7-like_C"/>
</dbReference>
<dbReference type="InterPro" id="IPR048966">
    <property type="entry name" value="Aquarius_b-barrel"/>
</dbReference>
<feature type="domain" description="RNA helicase aquarius beta-barrel" evidence="4">
    <location>
        <begin position="158"/>
        <end position="235"/>
    </location>
</feature>
<dbReference type="PANTHER" id="PTHR10887:SF5">
    <property type="entry name" value="RNA HELICASE AQUARIUS"/>
    <property type="match status" value="1"/>
</dbReference>
<dbReference type="Pfam" id="PF13087">
    <property type="entry name" value="AAA_12"/>
    <property type="match status" value="1"/>
</dbReference>
<dbReference type="PANTHER" id="PTHR10887">
    <property type="entry name" value="DNA2/NAM7 HELICASE FAMILY"/>
    <property type="match status" value="1"/>
</dbReference>
<dbReference type="Gene3D" id="3.40.50.300">
    <property type="entry name" value="P-loop containing nucleotide triphosphate hydrolases"/>
    <property type="match status" value="2"/>
</dbReference>
<name>A0A7R9JAQ0_TIMCA</name>
<dbReference type="CDD" id="cd17935">
    <property type="entry name" value="EEXXQc_AQR"/>
    <property type="match status" value="1"/>
</dbReference>
<organism evidence="5">
    <name type="scientific">Timema californicum</name>
    <name type="common">California timema</name>
    <name type="synonym">Walking stick</name>
    <dbReference type="NCBI Taxonomy" id="61474"/>
    <lineage>
        <taxon>Eukaryota</taxon>
        <taxon>Metazoa</taxon>
        <taxon>Ecdysozoa</taxon>
        <taxon>Arthropoda</taxon>
        <taxon>Hexapoda</taxon>
        <taxon>Insecta</taxon>
        <taxon>Pterygota</taxon>
        <taxon>Neoptera</taxon>
        <taxon>Polyneoptera</taxon>
        <taxon>Phasmatodea</taxon>
        <taxon>Timematodea</taxon>
        <taxon>Timematoidea</taxon>
        <taxon>Timematidae</taxon>
        <taxon>Timema</taxon>
    </lineage>
</organism>
<gene>
    <name evidence="5" type="ORF">TCMB3V08_LOCUS8178</name>
</gene>
<dbReference type="InterPro" id="IPR045055">
    <property type="entry name" value="DNA2/NAM7-like"/>
</dbReference>
<accession>A0A7R9JAQ0</accession>
<feature type="region of interest" description="Disordered" evidence="1">
    <location>
        <begin position="82"/>
        <end position="129"/>
    </location>
</feature>
<dbReference type="GO" id="GO:0004386">
    <property type="term" value="F:helicase activity"/>
    <property type="evidence" value="ECO:0007669"/>
    <property type="project" value="InterPro"/>
</dbReference>
<feature type="domain" description="DNA2/NAM7 helicase helicase" evidence="2">
    <location>
        <begin position="397"/>
        <end position="698"/>
    </location>
</feature>
<dbReference type="AlphaFoldDB" id="A0A7R9JAQ0"/>
<dbReference type="SUPFAM" id="SSF52540">
    <property type="entry name" value="P-loop containing nucleoside triphosphate hydrolases"/>
    <property type="match status" value="1"/>
</dbReference>
<dbReference type="Pfam" id="PF13086">
    <property type="entry name" value="AAA_11"/>
    <property type="match status" value="1"/>
</dbReference>
<feature type="region of interest" description="Disordered" evidence="1">
    <location>
        <begin position="1026"/>
        <end position="1054"/>
    </location>
</feature>
<dbReference type="Pfam" id="PF21143">
    <property type="entry name" value="Aquarius_N_2nd"/>
    <property type="match status" value="2"/>
</dbReference>
<protein>
    <submittedName>
        <fullName evidence="5">(California timema) hypothetical protein</fullName>
    </submittedName>
</protein>
<dbReference type="InterPro" id="IPR047187">
    <property type="entry name" value="SF1_C_Upf1"/>
</dbReference>
<feature type="domain" description="DNA2/NAM7 helicase-like C-terminal" evidence="3">
    <location>
        <begin position="707"/>
        <end position="932"/>
    </location>
</feature>
<proteinExistence type="predicted"/>
<evidence type="ECO:0000256" key="1">
    <source>
        <dbReference type="SAM" id="MobiDB-lite"/>
    </source>
</evidence>